<evidence type="ECO:0000313" key="1">
    <source>
        <dbReference type="EMBL" id="KAI4589359.1"/>
    </source>
</evidence>
<accession>A0ACB9VIJ6</accession>
<evidence type="ECO:0000313" key="2">
    <source>
        <dbReference type="Proteomes" id="UP001057279"/>
    </source>
</evidence>
<protein>
    <submittedName>
        <fullName evidence="1">Uncharacterized protein</fullName>
    </submittedName>
</protein>
<gene>
    <name evidence="1" type="ORF">MJG53_003767</name>
</gene>
<comment type="caution">
    <text evidence="1">The sequence shown here is derived from an EMBL/GenBank/DDBJ whole genome shotgun (WGS) entry which is preliminary data.</text>
</comment>
<reference evidence="1" key="1">
    <citation type="submission" date="2022-03" db="EMBL/GenBank/DDBJ databases">
        <title>Genomic analyses of argali, domestic sheep and their hybrids provide insights into chromosomal evolution, heterosis and genetic basis of agronomic traits.</title>
        <authorList>
            <person name="Li M."/>
        </authorList>
    </citation>
    <scope>NUCLEOTIDE SEQUENCE</scope>
    <source>
        <strain evidence="1">F1 hybrid</strain>
    </source>
</reference>
<dbReference type="EMBL" id="CM043027">
    <property type="protein sequence ID" value="KAI4589359.1"/>
    <property type="molecule type" value="Genomic_DNA"/>
</dbReference>
<sequence>MGFSRCCSSLSKEWFAGSRGLPQYVTHQLNCSKACEIFLDQGLNQCSLHRKIDPPPPDAVAALLSFPLYLGCCVPLRCHQAVSVHIQRLHFQEKHMAGHGVDHTGACTHSKVWTVSLGYWTHWRRQPQDCEVHRETADAGLSLGAPRYFHTWGPMGLTVGTPHPEEGLGAPSSELQKGEEEECPLRVVIGECGTWTPRSDQAL</sequence>
<name>A0ACB9VIJ6_9CETA</name>
<keyword evidence="2" id="KW-1185">Reference proteome</keyword>
<dbReference type="Proteomes" id="UP001057279">
    <property type="component" value="Linkage Group LG02"/>
</dbReference>
<organism evidence="1 2">
    <name type="scientific">Ovis ammon polii x Ovis aries</name>
    <dbReference type="NCBI Taxonomy" id="2918886"/>
    <lineage>
        <taxon>Eukaryota</taxon>
        <taxon>Metazoa</taxon>
        <taxon>Chordata</taxon>
        <taxon>Craniata</taxon>
        <taxon>Vertebrata</taxon>
        <taxon>Euteleostomi</taxon>
        <taxon>Mammalia</taxon>
        <taxon>Eutheria</taxon>
        <taxon>Laurasiatheria</taxon>
        <taxon>Artiodactyla</taxon>
        <taxon>Ruminantia</taxon>
        <taxon>Pecora</taxon>
        <taxon>Bovidae</taxon>
        <taxon>Caprinae</taxon>
        <taxon>Ovis</taxon>
    </lineage>
</organism>
<proteinExistence type="predicted"/>